<keyword evidence="2" id="KW-0862">Zinc</keyword>
<proteinExistence type="predicted"/>
<evidence type="ECO:0000256" key="1">
    <source>
        <dbReference type="ARBA" id="ARBA00004123"/>
    </source>
</evidence>
<evidence type="ECO:0008006" key="10">
    <source>
        <dbReference type="Google" id="ProtNLM"/>
    </source>
</evidence>
<feature type="region of interest" description="Disordered" evidence="7">
    <location>
        <begin position="1"/>
        <end position="26"/>
    </location>
</feature>
<feature type="compositionally biased region" description="Polar residues" evidence="7">
    <location>
        <begin position="15"/>
        <end position="26"/>
    </location>
</feature>
<dbReference type="GO" id="GO:0000976">
    <property type="term" value="F:transcription cis-regulatory region binding"/>
    <property type="evidence" value="ECO:0007669"/>
    <property type="project" value="TreeGrafter"/>
</dbReference>
<evidence type="ECO:0000256" key="6">
    <source>
        <dbReference type="ARBA" id="ARBA00023242"/>
    </source>
</evidence>
<dbReference type="Proteomes" id="UP000078576">
    <property type="component" value="Unassembled WGS sequence"/>
</dbReference>
<feature type="region of interest" description="Disordered" evidence="7">
    <location>
        <begin position="323"/>
        <end position="348"/>
    </location>
</feature>
<dbReference type="OrthoDB" id="5391043at2759"/>
<keyword evidence="4" id="KW-0238">DNA-binding</keyword>
<keyword evidence="6" id="KW-0539">Nucleus</keyword>
<dbReference type="GO" id="GO:0005634">
    <property type="term" value="C:nucleus"/>
    <property type="evidence" value="ECO:0007669"/>
    <property type="project" value="UniProtKB-SubCell"/>
</dbReference>
<evidence type="ECO:0000313" key="9">
    <source>
        <dbReference type="Proteomes" id="UP000078576"/>
    </source>
</evidence>
<evidence type="ECO:0000256" key="5">
    <source>
        <dbReference type="ARBA" id="ARBA00023163"/>
    </source>
</evidence>
<dbReference type="GO" id="GO:0003700">
    <property type="term" value="F:DNA-binding transcription factor activity"/>
    <property type="evidence" value="ECO:0007669"/>
    <property type="project" value="TreeGrafter"/>
</dbReference>
<evidence type="ECO:0000256" key="7">
    <source>
        <dbReference type="SAM" id="MobiDB-lite"/>
    </source>
</evidence>
<dbReference type="GO" id="GO:0045944">
    <property type="term" value="P:positive regulation of transcription by RNA polymerase II"/>
    <property type="evidence" value="ECO:0007669"/>
    <property type="project" value="TreeGrafter"/>
</dbReference>
<protein>
    <recommendedName>
        <fullName evidence="10">Transcription factor domain-containing protein</fullName>
    </recommendedName>
</protein>
<dbReference type="PANTHER" id="PTHR37534:SF23">
    <property type="entry name" value="ZN(II)2CYS6 TRANSCRIPTION FACTOR (EUROFUNG)"/>
    <property type="match status" value="1"/>
</dbReference>
<dbReference type="InterPro" id="IPR021858">
    <property type="entry name" value="Fun_TF"/>
</dbReference>
<dbReference type="PANTHER" id="PTHR37534">
    <property type="entry name" value="TRANSCRIPTIONAL ACTIVATOR PROTEIN UGA3"/>
    <property type="match status" value="1"/>
</dbReference>
<name>A0A194UQE3_CYTMA</name>
<gene>
    <name evidence="8" type="ORF">VP1G_01259</name>
</gene>
<evidence type="ECO:0000313" key="8">
    <source>
        <dbReference type="EMBL" id="KUI53863.1"/>
    </source>
</evidence>
<evidence type="ECO:0000256" key="3">
    <source>
        <dbReference type="ARBA" id="ARBA00023015"/>
    </source>
</evidence>
<keyword evidence="3" id="KW-0805">Transcription regulation</keyword>
<dbReference type="STRING" id="694573.A0A194UQE3"/>
<reference evidence="9" key="1">
    <citation type="submission" date="2014-12" db="EMBL/GenBank/DDBJ databases">
        <title>Genome Sequence of Valsa Canker Pathogens Uncovers a Specific Adaption of Colonization on Woody Bark.</title>
        <authorList>
            <person name="Yin Z."/>
            <person name="Liu H."/>
            <person name="Gao X."/>
            <person name="Li Z."/>
            <person name="Song N."/>
            <person name="Ke X."/>
            <person name="Dai Q."/>
            <person name="Wu Y."/>
            <person name="Sun Y."/>
            <person name="Xu J.-R."/>
            <person name="Kang Z.K."/>
            <person name="Wang L."/>
            <person name="Huang L."/>
        </authorList>
    </citation>
    <scope>NUCLEOTIDE SEQUENCE [LARGE SCALE GENOMIC DNA]</scope>
    <source>
        <strain evidence="9">SXYL134</strain>
    </source>
</reference>
<comment type="subcellular location">
    <subcellularLocation>
        <location evidence="1">Nucleus</location>
    </subcellularLocation>
</comment>
<evidence type="ECO:0000256" key="2">
    <source>
        <dbReference type="ARBA" id="ARBA00022833"/>
    </source>
</evidence>
<sequence>MGQGAPDSFFAQPSMGMTSSPTQMSHSDWFDFRVSSHSPPQAAIASLTSPGRRHTAYSRIGNERPVISPVLPFEPLGSQPQSWDFDTREAKEEPWFPGVNNTLEVEQEDEEDASSGIRNPGLIVASRLQAPVELYGTQIRSFHSLAGDNILTNYSPSPTDTPLNDPQTAAVFWYFVNVTAPALSLFERNPVDPSRMFSGETIPKSHQHIWTYVFPVSSFQHPALLQAILALGSLQMAVLKGDIPTASWLHYQLCIRRSSKNYQSSSRRSHPATLAATLLLGFHEVWSSNHERWCTHLIGARQLIKETPFSEMRRLSNFVANDLPRKRKARDRETSASPRGPNSPPMFPGMFPGRGNIKFPRGLSPPTESFPSADNIFDAIDLETSTHEALAEWNSILESFELFKSCLGPNFDPLSEEVHHPQDSPFGPALTYRTYSIAGIWMNFYMGLVLLHRAHPSMPPFAMVAAHMVAEQTDPYANEIGRLVAGVAEDWTPESMVSTVQSAAYIECCFPLFVAAIQRQWTIRRLHYITRLTGWQTGDQIANGCEGAWRKAAAMGVAPPYEPESESDALRQGWTTRRLDKRIHEVDEGQNAPLLQRSDRAHVAFGLLSVEDDMERLTLED</sequence>
<keyword evidence="5" id="KW-0804">Transcription</keyword>
<organism evidence="8 9">
    <name type="scientific">Cytospora mali</name>
    <name type="common">Apple Valsa canker fungus</name>
    <name type="synonym">Valsa mali</name>
    <dbReference type="NCBI Taxonomy" id="578113"/>
    <lineage>
        <taxon>Eukaryota</taxon>
        <taxon>Fungi</taxon>
        <taxon>Dikarya</taxon>
        <taxon>Ascomycota</taxon>
        <taxon>Pezizomycotina</taxon>
        <taxon>Sordariomycetes</taxon>
        <taxon>Sordariomycetidae</taxon>
        <taxon>Diaporthales</taxon>
        <taxon>Cytosporaceae</taxon>
        <taxon>Cytospora</taxon>
    </lineage>
</organism>
<dbReference type="Pfam" id="PF11951">
    <property type="entry name" value="Fungal_trans_2"/>
    <property type="match status" value="1"/>
</dbReference>
<evidence type="ECO:0000256" key="4">
    <source>
        <dbReference type="ARBA" id="ARBA00023125"/>
    </source>
</evidence>
<dbReference type="AlphaFoldDB" id="A0A194UQE3"/>
<accession>A0A194UQE3</accession>
<dbReference type="EMBL" id="KN714670">
    <property type="protein sequence ID" value="KUI53863.1"/>
    <property type="molecule type" value="Genomic_DNA"/>
</dbReference>
<keyword evidence="9" id="KW-1185">Reference proteome</keyword>